<evidence type="ECO:0000313" key="3">
    <source>
        <dbReference type="Proteomes" id="UP000501812"/>
    </source>
</evidence>
<keyword evidence="1" id="KW-1133">Transmembrane helix</keyword>
<keyword evidence="1" id="KW-0472">Membrane</keyword>
<evidence type="ECO:0000256" key="1">
    <source>
        <dbReference type="SAM" id="Phobius"/>
    </source>
</evidence>
<dbReference type="RefSeq" id="WP_169453218.1">
    <property type="nucleotide sequence ID" value="NZ_CP051774.1"/>
</dbReference>
<reference evidence="2 3" key="1">
    <citation type="submission" date="2020-04" db="EMBL/GenBank/DDBJ databases">
        <title>Luteolibacter sp. G-1-1-1 isolated from soil.</title>
        <authorList>
            <person name="Dahal R.H."/>
        </authorList>
    </citation>
    <scope>NUCLEOTIDE SEQUENCE [LARGE SCALE GENOMIC DNA]</scope>
    <source>
        <strain evidence="2 3">G-1-1-1</strain>
    </source>
</reference>
<sequence length="121" mass="13495">MSGNLKIFGAFLSGAALAVGCVMIWQPNQTHAREETKMAYVNREIAMERGDRGMQTYFEEVIAWNAHMHLSPRFFDGVSKIDWLDKEVEAPPISPDEGWDFLRGAAALDEGGEVGLKRIVP</sequence>
<name>A0A858RDX3_9BACT</name>
<keyword evidence="3" id="KW-1185">Reference proteome</keyword>
<proteinExistence type="predicted"/>
<dbReference type="Proteomes" id="UP000501812">
    <property type="component" value="Chromosome"/>
</dbReference>
<feature type="transmembrane region" description="Helical" evidence="1">
    <location>
        <begin position="7"/>
        <end position="25"/>
    </location>
</feature>
<evidence type="ECO:0000313" key="2">
    <source>
        <dbReference type="EMBL" id="QJE94997.1"/>
    </source>
</evidence>
<gene>
    <name evidence="2" type="ORF">HHL09_04145</name>
</gene>
<dbReference type="AlphaFoldDB" id="A0A858RDX3"/>
<keyword evidence="1" id="KW-0812">Transmembrane</keyword>
<protein>
    <submittedName>
        <fullName evidence="2">Uncharacterized protein</fullName>
    </submittedName>
</protein>
<dbReference type="PROSITE" id="PS51257">
    <property type="entry name" value="PROKAR_LIPOPROTEIN"/>
    <property type="match status" value="1"/>
</dbReference>
<accession>A0A858RDX3</accession>
<organism evidence="2 3">
    <name type="scientific">Luteolibacter luteus</name>
    <dbReference type="NCBI Taxonomy" id="2728835"/>
    <lineage>
        <taxon>Bacteria</taxon>
        <taxon>Pseudomonadati</taxon>
        <taxon>Verrucomicrobiota</taxon>
        <taxon>Verrucomicrobiia</taxon>
        <taxon>Verrucomicrobiales</taxon>
        <taxon>Verrucomicrobiaceae</taxon>
        <taxon>Luteolibacter</taxon>
    </lineage>
</organism>
<dbReference type="EMBL" id="CP051774">
    <property type="protein sequence ID" value="QJE94997.1"/>
    <property type="molecule type" value="Genomic_DNA"/>
</dbReference>
<dbReference type="KEGG" id="luo:HHL09_04145"/>